<comment type="caution">
    <text evidence="2">The sequence shown here is derived from an EMBL/GenBank/DDBJ whole genome shotgun (WGS) entry which is preliminary data.</text>
</comment>
<dbReference type="Gene3D" id="2.130.10.10">
    <property type="entry name" value="YVTN repeat-like/Quinoprotein amine dehydrogenase"/>
    <property type="match status" value="1"/>
</dbReference>
<keyword evidence="1" id="KW-0732">Signal</keyword>
<dbReference type="SUPFAM" id="SSF63829">
    <property type="entry name" value="Calcium-dependent phosphotriesterase"/>
    <property type="match status" value="1"/>
</dbReference>
<evidence type="ECO:0000256" key="1">
    <source>
        <dbReference type="SAM" id="SignalP"/>
    </source>
</evidence>
<keyword evidence="3" id="KW-1185">Reference proteome</keyword>
<dbReference type="InterPro" id="IPR015943">
    <property type="entry name" value="WD40/YVTN_repeat-like_dom_sf"/>
</dbReference>
<name>A0ABV5ZIV6_9BACT</name>
<evidence type="ECO:0000313" key="3">
    <source>
        <dbReference type="Proteomes" id="UP001589688"/>
    </source>
</evidence>
<reference evidence="2 3" key="1">
    <citation type="submission" date="2024-09" db="EMBL/GenBank/DDBJ databases">
        <authorList>
            <person name="Sun Q."/>
            <person name="Mori K."/>
        </authorList>
    </citation>
    <scope>NUCLEOTIDE SEQUENCE [LARGE SCALE GENOMIC DNA]</scope>
    <source>
        <strain evidence="2 3">ATCC 51272</strain>
    </source>
</reference>
<dbReference type="RefSeq" id="WP_027952767.1">
    <property type="nucleotide sequence ID" value="NZ_JADU01000032.1"/>
</dbReference>
<organism evidence="2 3">
    <name type="scientific">Hallella seregens ATCC 51272</name>
    <dbReference type="NCBI Taxonomy" id="1336250"/>
    <lineage>
        <taxon>Bacteria</taxon>
        <taxon>Pseudomonadati</taxon>
        <taxon>Bacteroidota</taxon>
        <taxon>Bacteroidia</taxon>
        <taxon>Bacteroidales</taxon>
        <taxon>Prevotellaceae</taxon>
        <taxon>Hallella</taxon>
    </lineage>
</organism>
<dbReference type="PROSITE" id="PS51257">
    <property type="entry name" value="PROKAR_LIPOPROTEIN"/>
    <property type="match status" value="1"/>
</dbReference>
<sequence length="365" mass="39898">MKKYLSLALCMAVGLLAFTSCGDDDNNKKDQPVPMRTVAGVYVLNEGSYFNKVNGSLDYYAFGADNQLTPTRNIFQTVNGRSLGGTPNNAVINRKGEMYIATTDENRVEIVDAKTMKSVAVAKIRQPRELAYDDNAVYVSSYTGRVYKIDEKSHEVVDSSEVVGQRLEGIAVVGGNVYVCNAYNADYTYNKNVVKLNAGLDKVKDIAVLDNPTQLVVSGSDLFLVSTGNYNDVSATVQQINTTTDAVTTIGNATMIAVGGDRLYMVNAPYGSTPTYSYYDLKAKTVSKWIVGSELFNPYAIAVDPWTEKVYVSSQNENPDKPGTPSYTTDGYFAVYKKDGTFLGKHACGVSPGTIVFWSYDEEIK</sequence>
<protein>
    <submittedName>
        <fullName evidence="2">Uncharacterized protein</fullName>
    </submittedName>
</protein>
<proteinExistence type="predicted"/>
<feature type="signal peptide" evidence="1">
    <location>
        <begin position="1"/>
        <end position="22"/>
    </location>
</feature>
<dbReference type="Proteomes" id="UP001589688">
    <property type="component" value="Unassembled WGS sequence"/>
</dbReference>
<dbReference type="EMBL" id="JBHLZF010000002">
    <property type="protein sequence ID" value="MFB9897307.1"/>
    <property type="molecule type" value="Genomic_DNA"/>
</dbReference>
<feature type="chain" id="PRO_5045612221" evidence="1">
    <location>
        <begin position="23"/>
        <end position="365"/>
    </location>
</feature>
<accession>A0ABV5ZIV6</accession>
<evidence type="ECO:0000313" key="2">
    <source>
        <dbReference type="EMBL" id="MFB9897307.1"/>
    </source>
</evidence>
<gene>
    <name evidence="2" type="ORF">ACFFK8_05705</name>
</gene>